<dbReference type="Proteomes" id="UP001501116">
    <property type="component" value="Unassembled WGS sequence"/>
</dbReference>
<dbReference type="InterPro" id="IPR007921">
    <property type="entry name" value="CHAP_dom"/>
</dbReference>
<dbReference type="PROSITE" id="PS51257">
    <property type="entry name" value="PROKAR_LIPOPROTEIN"/>
    <property type="match status" value="1"/>
</dbReference>
<keyword evidence="4" id="KW-1185">Reference proteome</keyword>
<dbReference type="SUPFAM" id="SSF54001">
    <property type="entry name" value="Cysteine proteinases"/>
    <property type="match status" value="1"/>
</dbReference>
<feature type="signal peptide" evidence="1">
    <location>
        <begin position="1"/>
        <end position="20"/>
    </location>
</feature>
<dbReference type="Gene3D" id="3.90.1720.10">
    <property type="entry name" value="endopeptidase domain like (from Nostoc punctiforme)"/>
    <property type="match status" value="1"/>
</dbReference>
<organism evidence="3 4">
    <name type="scientific">Amycolatopsis minnesotensis</name>
    <dbReference type="NCBI Taxonomy" id="337894"/>
    <lineage>
        <taxon>Bacteria</taxon>
        <taxon>Bacillati</taxon>
        <taxon>Actinomycetota</taxon>
        <taxon>Actinomycetes</taxon>
        <taxon>Pseudonocardiales</taxon>
        <taxon>Pseudonocardiaceae</taxon>
        <taxon>Amycolatopsis</taxon>
    </lineage>
</organism>
<evidence type="ECO:0000313" key="4">
    <source>
        <dbReference type="Proteomes" id="UP001501116"/>
    </source>
</evidence>
<feature type="chain" id="PRO_5046924792" description="Peptidase C51 domain-containing protein" evidence="1">
    <location>
        <begin position="21"/>
        <end position="178"/>
    </location>
</feature>
<protein>
    <recommendedName>
        <fullName evidence="2">Peptidase C51 domain-containing protein</fullName>
    </recommendedName>
</protein>
<comment type="caution">
    <text evidence="3">The sequence shown here is derived from an EMBL/GenBank/DDBJ whole genome shotgun (WGS) entry which is preliminary data.</text>
</comment>
<feature type="domain" description="Peptidase C51" evidence="2">
    <location>
        <begin position="65"/>
        <end position="146"/>
    </location>
</feature>
<accession>A0ABN2Q3W2</accession>
<dbReference type="Pfam" id="PF05257">
    <property type="entry name" value="CHAP"/>
    <property type="match status" value="1"/>
</dbReference>
<evidence type="ECO:0000256" key="1">
    <source>
        <dbReference type="SAM" id="SignalP"/>
    </source>
</evidence>
<dbReference type="EMBL" id="BAAANN010000002">
    <property type="protein sequence ID" value="GAA1942920.1"/>
    <property type="molecule type" value="Genomic_DNA"/>
</dbReference>
<keyword evidence="1" id="KW-0732">Signal</keyword>
<gene>
    <name evidence="3" type="ORF">GCM10009754_07970</name>
</gene>
<reference evidence="3 4" key="1">
    <citation type="journal article" date="2019" name="Int. J. Syst. Evol. Microbiol.">
        <title>The Global Catalogue of Microorganisms (GCM) 10K type strain sequencing project: providing services to taxonomists for standard genome sequencing and annotation.</title>
        <authorList>
            <consortium name="The Broad Institute Genomics Platform"/>
            <consortium name="The Broad Institute Genome Sequencing Center for Infectious Disease"/>
            <person name="Wu L."/>
            <person name="Ma J."/>
        </authorList>
    </citation>
    <scope>NUCLEOTIDE SEQUENCE [LARGE SCALE GENOMIC DNA]</scope>
    <source>
        <strain evidence="3 4">JCM 14545</strain>
    </source>
</reference>
<dbReference type="InterPro" id="IPR038765">
    <property type="entry name" value="Papain-like_cys_pep_sf"/>
</dbReference>
<dbReference type="RefSeq" id="WP_344413446.1">
    <property type="nucleotide sequence ID" value="NZ_BAAANN010000002.1"/>
</dbReference>
<name>A0ABN2Q3W2_9PSEU</name>
<sequence>MKLVRTLVIGALSAACVAVATPGATASGQQAASVREEIAKLANGEIGTGEQPPGSNCTPYGPCESWCAHFATWAWRKAGIDIPNYGFTGDIYTWGKQKNRAHGTDTGMHTGDIVLYGTGPSSVDTSVHTGIVVAVSGGKITTVEGNSGDKVSKHGPFDPRHAEAAGRPANIYGWVSAD</sequence>
<evidence type="ECO:0000259" key="2">
    <source>
        <dbReference type="Pfam" id="PF05257"/>
    </source>
</evidence>
<evidence type="ECO:0000313" key="3">
    <source>
        <dbReference type="EMBL" id="GAA1942920.1"/>
    </source>
</evidence>
<proteinExistence type="predicted"/>